<evidence type="ECO:0000313" key="2">
    <source>
        <dbReference type="Proteomes" id="UP000324222"/>
    </source>
</evidence>
<sequence length="69" mass="7948">MQRNDPFTVQDKDVPYTESLPLMHSFKTEDVHLTFLKHAGHTLVDKLSLEVIYDAILKLAAEVHQRSTQ</sequence>
<proteinExistence type="predicted"/>
<evidence type="ECO:0000313" key="1">
    <source>
        <dbReference type="EMBL" id="MPC59302.1"/>
    </source>
</evidence>
<accession>A0A5B7GJZ9</accession>
<reference evidence="1 2" key="1">
    <citation type="submission" date="2019-05" db="EMBL/GenBank/DDBJ databases">
        <title>Another draft genome of Portunus trituberculatus and its Hox gene families provides insights of decapod evolution.</title>
        <authorList>
            <person name="Jeong J.-H."/>
            <person name="Song I."/>
            <person name="Kim S."/>
            <person name="Choi T."/>
            <person name="Kim D."/>
            <person name="Ryu S."/>
            <person name="Kim W."/>
        </authorList>
    </citation>
    <scope>NUCLEOTIDE SEQUENCE [LARGE SCALE GENOMIC DNA]</scope>
    <source>
        <tissue evidence="1">Muscle</tissue>
    </source>
</reference>
<dbReference type="OrthoDB" id="408373at2759"/>
<organism evidence="1 2">
    <name type="scientific">Portunus trituberculatus</name>
    <name type="common">Swimming crab</name>
    <name type="synonym">Neptunus trituberculatus</name>
    <dbReference type="NCBI Taxonomy" id="210409"/>
    <lineage>
        <taxon>Eukaryota</taxon>
        <taxon>Metazoa</taxon>
        <taxon>Ecdysozoa</taxon>
        <taxon>Arthropoda</taxon>
        <taxon>Crustacea</taxon>
        <taxon>Multicrustacea</taxon>
        <taxon>Malacostraca</taxon>
        <taxon>Eumalacostraca</taxon>
        <taxon>Eucarida</taxon>
        <taxon>Decapoda</taxon>
        <taxon>Pleocyemata</taxon>
        <taxon>Brachyura</taxon>
        <taxon>Eubrachyura</taxon>
        <taxon>Portunoidea</taxon>
        <taxon>Portunidae</taxon>
        <taxon>Portuninae</taxon>
        <taxon>Portunus</taxon>
    </lineage>
</organism>
<name>A0A5B7GJZ9_PORTR</name>
<dbReference type="AlphaFoldDB" id="A0A5B7GJZ9"/>
<gene>
    <name evidence="1" type="ORF">E2C01_053318</name>
</gene>
<protein>
    <submittedName>
        <fullName evidence="1">Uncharacterized protein</fullName>
    </submittedName>
</protein>
<dbReference type="EMBL" id="VSRR010016443">
    <property type="protein sequence ID" value="MPC59302.1"/>
    <property type="molecule type" value="Genomic_DNA"/>
</dbReference>
<keyword evidence="2" id="KW-1185">Reference proteome</keyword>
<comment type="caution">
    <text evidence="1">The sequence shown here is derived from an EMBL/GenBank/DDBJ whole genome shotgun (WGS) entry which is preliminary data.</text>
</comment>
<dbReference type="Proteomes" id="UP000324222">
    <property type="component" value="Unassembled WGS sequence"/>
</dbReference>